<dbReference type="Proteomes" id="UP000196102">
    <property type="component" value="Unassembled WGS sequence"/>
</dbReference>
<reference evidence="2" key="1">
    <citation type="journal article" date="2017" name="Proc. Natl. Acad. Sci. U.S.A.">
        <title>Simulation of Deepwater Horizon oil plume reveals substrate specialization within a complex community of hydrocarbon-degraders.</title>
        <authorList>
            <person name="Hu P."/>
            <person name="Dubinsky E.A."/>
            <person name="Probst A.J."/>
            <person name="Wang J."/>
            <person name="Sieber C.M.K."/>
            <person name="Tom L.M."/>
            <person name="Gardinali P."/>
            <person name="Banfield J.F."/>
            <person name="Atlas R.M."/>
            <person name="Andersen G.L."/>
        </authorList>
    </citation>
    <scope>NUCLEOTIDE SEQUENCE [LARGE SCALE GENOMIC DNA]</scope>
</reference>
<proteinExistence type="predicted"/>
<dbReference type="RefSeq" id="WP_303686682.1">
    <property type="nucleotide sequence ID" value="NZ_MAAX01000108.1"/>
</dbReference>
<evidence type="ECO:0000313" key="1">
    <source>
        <dbReference type="EMBL" id="OUS15476.1"/>
    </source>
</evidence>
<dbReference type="AlphaFoldDB" id="A0A1Z8AYR8"/>
<name>A0A1Z8AYR8_9FLAO</name>
<organism evidence="1 2">
    <name type="scientific">Nonlabens dokdonensis</name>
    <dbReference type="NCBI Taxonomy" id="328515"/>
    <lineage>
        <taxon>Bacteria</taxon>
        <taxon>Pseudomonadati</taxon>
        <taxon>Bacteroidota</taxon>
        <taxon>Flavobacteriia</taxon>
        <taxon>Flavobacteriales</taxon>
        <taxon>Flavobacteriaceae</taxon>
        <taxon>Nonlabens</taxon>
    </lineage>
</organism>
<sequence>MKTIQIIMAILSTSILMGQNVSEINSDLKIPDSLSHKSEIRIYQGGGTTTYSSVFVMFKDDSDKWSSHFYEHFNGLEPQVIKRQLIPISDSDFVFQNFIRSYALDLPTMSKINWKLEKRNDIIIDEGIDKRGKAFKKYYASSTFSTTVDGKIFYVQVRAHNRNNSFSYSSPDYYLEEYPEVDELQFMCEILQIVREEFNIWKTE</sequence>
<gene>
    <name evidence="1" type="ORF">A9Q93_06950</name>
</gene>
<accession>A0A1Z8AYR8</accession>
<dbReference type="EMBL" id="MAAX01000108">
    <property type="protein sequence ID" value="OUS15476.1"/>
    <property type="molecule type" value="Genomic_DNA"/>
</dbReference>
<comment type="caution">
    <text evidence="1">The sequence shown here is derived from an EMBL/GenBank/DDBJ whole genome shotgun (WGS) entry which is preliminary data.</text>
</comment>
<evidence type="ECO:0000313" key="2">
    <source>
        <dbReference type="Proteomes" id="UP000196102"/>
    </source>
</evidence>
<protein>
    <submittedName>
        <fullName evidence="1">Uncharacterized protein</fullName>
    </submittedName>
</protein>